<dbReference type="EMBL" id="JANEYF010000650">
    <property type="protein sequence ID" value="KAJ8968790.1"/>
    <property type="molecule type" value="Genomic_DNA"/>
</dbReference>
<feature type="coiled-coil region" evidence="1">
    <location>
        <begin position="643"/>
        <end position="670"/>
    </location>
</feature>
<evidence type="ECO:0000256" key="2">
    <source>
        <dbReference type="SAM" id="MobiDB-lite"/>
    </source>
</evidence>
<keyword evidence="4" id="KW-1185">Reference proteome</keyword>
<evidence type="ECO:0000313" key="4">
    <source>
        <dbReference type="Proteomes" id="UP001162156"/>
    </source>
</evidence>
<gene>
    <name evidence="3" type="ORF">NQ314_002098</name>
</gene>
<reference evidence="3" key="1">
    <citation type="journal article" date="2023" name="Insect Mol. Biol.">
        <title>Genome sequencing provides insights into the evolution of gene families encoding plant cell wall-degrading enzymes in longhorned beetles.</title>
        <authorList>
            <person name="Shin N.R."/>
            <person name="Okamura Y."/>
            <person name="Kirsch R."/>
            <person name="Pauchet Y."/>
        </authorList>
    </citation>
    <scope>NUCLEOTIDE SEQUENCE</scope>
    <source>
        <strain evidence="3">RBIC_L_NR</strain>
    </source>
</reference>
<dbReference type="AlphaFoldDB" id="A0AAV8ZTD0"/>
<feature type="region of interest" description="Disordered" evidence="2">
    <location>
        <begin position="384"/>
        <end position="414"/>
    </location>
</feature>
<name>A0AAV8ZTD0_9CUCU</name>
<dbReference type="Proteomes" id="UP001162156">
    <property type="component" value="Unassembled WGS sequence"/>
</dbReference>
<proteinExistence type="predicted"/>
<sequence>MSISDTEGACGLEVADATVGWIYKLKKDELRAELTKYATGTVEELRARLKNIVYGNKPRIEISPPNAAPEPPLGAVLDQVQRVEELQEGYNFSNEQILRALPVLLQGDALLWDPDDHMINLQKLTDIFELVHVNLGKAFQTQSHHYNLRRREWTPRVSEQVMKREHPLSSAIRGFNAKLAPKFSGPYVVKKDYISSCCRTQAPYRTLNIFRSPACPFQLFVRIYSSSMSSPVITNCASPVHPPTGEFSNLYICYTPPATKATTKKRRFSPSSSFTAIRKEIWHPAMISPLPTTPEVTMASPVSQSPPVILELFTSPLQKVSSPLPSTVREKLRDLFGDTPSPPRSKSPVTPKTNITVFLAMSPDALPVTPEFPVTPGKNIPCLVGVPEESTAPSRPQNRKRKFRSRNPDGTSVDIQENSDIFEEILNKNEERKEEQVFNNSSSLSEEFIFEETQDENEQGQRQAQEMHRIRKLGEGENHNETRSGRHVKIPENLKDYVLDIEDEVFLTYREAITGTEKDQWIVAINEEKSILLVLIMRGICKKNSWVIQTKNRRQLKIEAVPSQNLSKSKPCTVLSTNNRNERFKKRNCTKMVNEILKINQHIEVDNTNDVSNEVIGDGRINCNNNIQVKTSTTRDFGVNTDCEDSDKIIAKLRKENELLREDQKALKKIFSPVQINKLKEPNKRQRCLMIKFCKPETVEKVNRDKYSSNTFNANNVIPLEDKQSILGFLILNELVSSSIQENEVIRSNNNLYWFPKRPST</sequence>
<protein>
    <submittedName>
        <fullName evidence="3">Uncharacterized protein</fullName>
    </submittedName>
</protein>
<accession>A0AAV8ZTD0</accession>
<organism evidence="3 4">
    <name type="scientific">Rhamnusium bicolor</name>
    <dbReference type="NCBI Taxonomy" id="1586634"/>
    <lineage>
        <taxon>Eukaryota</taxon>
        <taxon>Metazoa</taxon>
        <taxon>Ecdysozoa</taxon>
        <taxon>Arthropoda</taxon>
        <taxon>Hexapoda</taxon>
        <taxon>Insecta</taxon>
        <taxon>Pterygota</taxon>
        <taxon>Neoptera</taxon>
        <taxon>Endopterygota</taxon>
        <taxon>Coleoptera</taxon>
        <taxon>Polyphaga</taxon>
        <taxon>Cucujiformia</taxon>
        <taxon>Chrysomeloidea</taxon>
        <taxon>Cerambycidae</taxon>
        <taxon>Lepturinae</taxon>
        <taxon>Rhagiini</taxon>
        <taxon>Rhamnusium</taxon>
    </lineage>
</organism>
<evidence type="ECO:0000256" key="1">
    <source>
        <dbReference type="SAM" id="Coils"/>
    </source>
</evidence>
<comment type="caution">
    <text evidence="3">The sequence shown here is derived from an EMBL/GenBank/DDBJ whole genome shotgun (WGS) entry which is preliminary data.</text>
</comment>
<keyword evidence="1" id="KW-0175">Coiled coil</keyword>
<evidence type="ECO:0000313" key="3">
    <source>
        <dbReference type="EMBL" id="KAJ8968790.1"/>
    </source>
</evidence>